<dbReference type="EMBL" id="SELW01000247">
    <property type="protein sequence ID" value="TID29813.1"/>
    <property type="molecule type" value="Genomic_DNA"/>
</dbReference>
<keyword evidence="2" id="KW-0698">rRNA processing</keyword>
<dbReference type="InterPro" id="IPR044876">
    <property type="entry name" value="HRDC_dom_sf"/>
</dbReference>
<dbReference type="Gene3D" id="1.10.150.80">
    <property type="entry name" value="HRDC domain"/>
    <property type="match status" value="1"/>
</dbReference>
<dbReference type="PANTHER" id="PTHR12124">
    <property type="entry name" value="POLYMYOSITIS/SCLERODERMA AUTOANTIGEN-RELATED"/>
    <property type="match status" value="1"/>
</dbReference>
<evidence type="ECO:0000256" key="3">
    <source>
        <dbReference type="ARBA" id="ARBA00022835"/>
    </source>
</evidence>
<comment type="similarity">
    <text evidence="5">Belongs to the exosome component 10/RRP6 family.</text>
</comment>
<feature type="region of interest" description="Disordered" evidence="7">
    <location>
        <begin position="138"/>
        <end position="157"/>
    </location>
</feature>
<dbReference type="STRING" id="52247.A0A4T0X3N1"/>
<dbReference type="InterPro" id="IPR002562">
    <property type="entry name" value="3'-5'_exonuclease_dom"/>
</dbReference>
<evidence type="ECO:0000256" key="2">
    <source>
        <dbReference type="ARBA" id="ARBA00022552"/>
    </source>
</evidence>
<dbReference type="InterPro" id="IPR012588">
    <property type="entry name" value="Exosome-assoc_fac_Rrp6_N"/>
</dbReference>
<dbReference type="SMART" id="SM00474">
    <property type="entry name" value="35EXOc"/>
    <property type="match status" value="1"/>
</dbReference>
<keyword evidence="6" id="KW-0175">Coiled coil</keyword>
<dbReference type="GO" id="GO:0071035">
    <property type="term" value="P:nuclear polyadenylation-dependent rRNA catabolic process"/>
    <property type="evidence" value="ECO:0007669"/>
    <property type="project" value="TreeGrafter"/>
</dbReference>
<evidence type="ECO:0000313" key="9">
    <source>
        <dbReference type="EMBL" id="TID29813.1"/>
    </source>
</evidence>
<dbReference type="Pfam" id="PF08066">
    <property type="entry name" value="PMC2NT"/>
    <property type="match status" value="1"/>
</dbReference>
<name>A0A4T0X3N1_9ASCO</name>
<dbReference type="Proteomes" id="UP000307173">
    <property type="component" value="Unassembled WGS sequence"/>
</dbReference>
<dbReference type="GO" id="GO:0071036">
    <property type="term" value="P:nuclear polyadenylation-dependent snoRNA catabolic process"/>
    <property type="evidence" value="ECO:0007669"/>
    <property type="project" value="TreeGrafter"/>
</dbReference>
<dbReference type="PROSITE" id="PS50967">
    <property type="entry name" value="HRDC"/>
    <property type="match status" value="1"/>
</dbReference>
<dbReference type="PANTHER" id="PTHR12124:SF47">
    <property type="entry name" value="EXOSOME COMPONENT 10"/>
    <property type="match status" value="1"/>
</dbReference>
<gene>
    <name evidence="9" type="ORF">CANINC_001628</name>
</gene>
<dbReference type="SUPFAM" id="SSF47819">
    <property type="entry name" value="HRDC-like"/>
    <property type="match status" value="1"/>
</dbReference>
<evidence type="ECO:0000256" key="4">
    <source>
        <dbReference type="ARBA" id="ARBA00023242"/>
    </source>
</evidence>
<dbReference type="GO" id="GO:0000467">
    <property type="term" value="P:exonucleolytic trimming to generate mature 3'-end of 5.8S rRNA from tricistronic rRNA transcript (SSU-rRNA, 5.8S rRNA, LSU-rRNA)"/>
    <property type="evidence" value="ECO:0007669"/>
    <property type="project" value="InterPro"/>
</dbReference>
<organism evidence="9 10">
    <name type="scientific">Pichia inconspicua</name>
    <dbReference type="NCBI Taxonomy" id="52247"/>
    <lineage>
        <taxon>Eukaryota</taxon>
        <taxon>Fungi</taxon>
        <taxon>Dikarya</taxon>
        <taxon>Ascomycota</taxon>
        <taxon>Saccharomycotina</taxon>
        <taxon>Pichiomycetes</taxon>
        <taxon>Pichiales</taxon>
        <taxon>Pichiaceae</taxon>
        <taxon>Pichia</taxon>
    </lineage>
</organism>
<evidence type="ECO:0000256" key="1">
    <source>
        <dbReference type="ARBA" id="ARBA00004123"/>
    </source>
</evidence>
<dbReference type="GO" id="GO:0003727">
    <property type="term" value="F:single-stranded RNA binding"/>
    <property type="evidence" value="ECO:0007669"/>
    <property type="project" value="TreeGrafter"/>
</dbReference>
<evidence type="ECO:0000259" key="8">
    <source>
        <dbReference type="PROSITE" id="PS50967"/>
    </source>
</evidence>
<dbReference type="GO" id="GO:0071038">
    <property type="term" value="P:TRAMP-dependent tRNA surveillance pathway"/>
    <property type="evidence" value="ECO:0007669"/>
    <property type="project" value="TreeGrafter"/>
</dbReference>
<dbReference type="GO" id="GO:0071040">
    <property type="term" value="P:nuclear polyadenylation-dependent antisense transcript catabolic process"/>
    <property type="evidence" value="ECO:0007669"/>
    <property type="project" value="TreeGrafter"/>
</dbReference>
<accession>A0A4T0X3N1</accession>
<comment type="caution">
    <text evidence="9">The sequence shown here is derived from an EMBL/GenBank/DDBJ whole genome shotgun (WGS) entry which is preliminary data.</text>
</comment>
<proteinExistence type="inferred from homology"/>
<feature type="compositionally biased region" description="Basic and acidic residues" evidence="7">
    <location>
        <begin position="781"/>
        <end position="793"/>
    </location>
</feature>
<keyword evidence="10" id="KW-1185">Reference proteome</keyword>
<dbReference type="GO" id="GO:0000166">
    <property type="term" value="F:nucleotide binding"/>
    <property type="evidence" value="ECO:0007669"/>
    <property type="project" value="InterPro"/>
</dbReference>
<feature type="coiled-coil region" evidence="6">
    <location>
        <begin position="697"/>
        <end position="735"/>
    </location>
</feature>
<feature type="domain" description="HRDC" evidence="8">
    <location>
        <begin position="492"/>
        <end position="577"/>
    </location>
</feature>
<dbReference type="GO" id="GO:0071044">
    <property type="term" value="P:histone mRNA catabolic process"/>
    <property type="evidence" value="ECO:0007669"/>
    <property type="project" value="TreeGrafter"/>
</dbReference>
<evidence type="ECO:0000313" key="10">
    <source>
        <dbReference type="Proteomes" id="UP000307173"/>
    </source>
</evidence>
<dbReference type="InterPro" id="IPR012337">
    <property type="entry name" value="RNaseH-like_sf"/>
</dbReference>
<dbReference type="OrthoDB" id="2250022at2759"/>
<dbReference type="GO" id="GO:0071037">
    <property type="term" value="P:nuclear polyadenylation-dependent snRNA catabolic process"/>
    <property type="evidence" value="ECO:0007669"/>
    <property type="project" value="TreeGrafter"/>
</dbReference>
<dbReference type="AlphaFoldDB" id="A0A4T0X3N1"/>
<dbReference type="GO" id="GO:0000176">
    <property type="term" value="C:nuclear exosome (RNase complex)"/>
    <property type="evidence" value="ECO:0007669"/>
    <property type="project" value="InterPro"/>
</dbReference>
<keyword evidence="4" id="KW-0539">Nucleus</keyword>
<dbReference type="Gene3D" id="3.30.420.10">
    <property type="entry name" value="Ribonuclease H-like superfamily/Ribonuclease H"/>
    <property type="match status" value="1"/>
</dbReference>
<evidence type="ECO:0000256" key="7">
    <source>
        <dbReference type="SAM" id="MobiDB-lite"/>
    </source>
</evidence>
<protein>
    <recommendedName>
        <fullName evidence="8">HRDC domain-containing protein</fullName>
    </recommendedName>
</protein>
<dbReference type="Pfam" id="PF01612">
    <property type="entry name" value="DNA_pol_A_exo1"/>
    <property type="match status" value="1"/>
</dbReference>
<dbReference type="GO" id="GO:0071051">
    <property type="term" value="P:poly(A)-dependent snoRNA 3'-end processing"/>
    <property type="evidence" value="ECO:0007669"/>
    <property type="project" value="TreeGrafter"/>
</dbReference>
<evidence type="ECO:0000256" key="5">
    <source>
        <dbReference type="ARBA" id="ARBA00043957"/>
    </source>
</evidence>
<dbReference type="InterPro" id="IPR045092">
    <property type="entry name" value="Rrp6-like"/>
</dbReference>
<feature type="region of interest" description="Disordered" evidence="7">
    <location>
        <begin position="765"/>
        <end position="797"/>
    </location>
</feature>
<sequence length="818" mass="94614">MEGLTSASLDALLEKLGPDLKNLIRYSSAINAKDINFYKSLDPTIRDSADSIDADIIDTMNEIVSSVASISNDPSDSRFKFGSDHENNLVLSNVLDTLLERVELNLDNHYKAKKNQNYIKPQELSTQSSSAENDGYTYLDKSDNGQRLPVKSNNTMDKPQEKFLSTVDNFETTPFHPLIKFKPNAIKSLEESLELVEATDDVPEHYENPYSYEIMNQEYPDWILSPVPEEEQFQSTDWETSDAAIWIDQPEQLEELLIELNKCKVIAIDLEHHDYRTYHGLTSLMQITTETKKDYLIDPLSPNLRPHLTILNEAFTNPQIIKVLHGAFMDVIWLQRDLGLYLVSLFDTFHASKQLSLGKYSLAYLLEYYVKFRTSKKWQLADWRIRPLSDEMKDYAKADTHFLIEVFYKIHSELLKVPNALQKTLYASRKVANRRFEYATFRPKNLSLSSNNEVVTTTGSVPQLDDIINKQITTFIDRDLPWTHLIYSNNITLEKRPLLEILFKWRDSQARKHDESPRFIMNDFILVSLVNAFEIGKEDAVDMNSVLSVINKSSRFGSSAYFIRKYVKELTAVIKDALVNLKGVDLNQLYSFIDTKDETPSTSHVNVDFENIYESVTDVNKLQKSFGNFANFYSKNMVPGEVKLVEMTKPEKEEKQAFAVSYTSKGDSRVVTSDSIGERIADVVSQFEADLNKPVELEIDEEQIQAYEEEEQQKIAEEEIKEENTRDEIITLRKKQQQQQSKSKKRKADDEILEDLDFTKNVMKLEEENNGRRKRNKKEVKKPSFDPYSRDLLDDMNVPQLKKKKMVDRGKNMVFKKK</sequence>
<dbReference type="InterPro" id="IPR036397">
    <property type="entry name" value="RNaseH_sf"/>
</dbReference>
<dbReference type="InterPro" id="IPR002121">
    <property type="entry name" value="HRDC_dom"/>
</dbReference>
<comment type="subcellular location">
    <subcellularLocation>
        <location evidence="1">Nucleus</location>
    </subcellularLocation>
</comment>
<dbReference type="GO" id="GO:0005730">
    <property type="term" value="C:nucleolus"/>
    <property type="evidence" value="ECO:0007669"/>
    <property type="project" value="TreeGrafter"/>
</dbReference>
<dbReference type="Pfam" id="PF00570">
    <property type="entry name" value="HRDC"/>
    <property type="match status" value="1"/>
</dbReference>
<dbReference type="GO" id="GO:0071039">
    <property type="term" value="P:nuclear polyadenylation-dependent CUT catabolic process"/>
    <property type="evidence" value="ECO:0007669"/>
    <property type="project" value="TreeGrafter"/>
</dbReference>
<evidence type="ECO:0000256" key="6">
    <source>
        <dbReference type="SAM" id="Coils"/>
    </source>
</evidence>
<dbReference type="SUPFAM" id="SSF53098">
    <property type="entry name" value="Ribonuclease H-like"/>
    <property type="match status" value="1"/>
</dbReference>
<dbReference type="InterPro" id="IPR010997">
    <property type="entry name" value="HRDC-like_sf"/>
</dbReference>
<dbReference type="GO" id="GO:0000175">
    <property type="term" value="F:3'-5'-RNA exonuclease activity"/>
    <property type="evidence" value="ECO:0007669"/>
    <property type="project" value="InterPro"/>
</dbReference>
<keyword evidence="3" id="KW-0271">Exosome</keyword>
<reference evidence="9 10" key="1">
    <citation type="journal article" date="2019" name="Front. Genet.">
        <title>Whole-Genome Sequencing of the Opportunistic Yeast Pathogen Candida inconspicua Uncovers Its Hybrid Origin.</title>
        <authorList>
            <person name="Mixao V."/>
            <person name="Hansen A.P."/>
            <person name="Saus E."/>
            <person name="Boekhout T."/>
            <person name="Lass-Florl C."/>
            <person name="Gabaldon T."/>
        </authorList>
    </citation>
    <scope>NUCLEOTIDE SEQUENCE [LARGE SCALE GENOMIC DNA]</scope>
    <source>
        <strain evidence="9 10">CBS 180</strain>
    </source>
</reference>